<dbReference type="Gene3D" id="1.10.472.10">
    <property type="entry name" value="Cyclin-like"/>
    <property type="match status" value="2"/>
</dbReference>
<proteinExistence type="inferred from homology"/>
<evidence type="ECO:0000256" key="5">
    <source>
        <dbReference type="RuleBase" id="RU000383"/>
    </source>
</evidence>
<dbReference type="FunFam" id="1.10.472.10:FF:000060">
    <property type="entry name" value="D6-type cyclin"/>
    <property type="match status" value="1"/>
</dbReference>
<name>A0ABC8SWZ1_9AQUA</name>
<feature type="region of interest" description="Disordered" evidence="6">
    <location>
        <begin position="265"/>
        <end position="287"/>
    </location>
</feature>
<evidence type="ECO:0000256" key="4">
    <source>
        <dbReference type="ARBA" id="ARBA00023306"/>
    </source>
</evidence>
<evidence type="ECO:0000313" key="10">
    <source>
        <dbReference type="Proteomes" id="UP001642360"/>
    </source>
</evidence>
<feature type="compositionally biased region" description="Polar residues" evidence="6">
    <location>
        <begin position="275"/>
        <end position="286"/>
    </location>
</feature>
<evidence type="ECO:0000256" key="2">
    <source>
        <dbReference type="ARBA" id="ARBA00022618"/>
    </source>
</evidence>
<accession>A0ABC8SWZ1</accession>
<comment type="caution">
    <text evidence="9">The sequence shown here is derived from an EMBL/GenBank/DDBJ whole genome shotgun (WGS) entry which is preliminary data.</text>
</comment>
<dbReference type="Pfam" id="PF00134">
    <property type="entry name" value="Cyclin_N"/>
    <property type="match status" value="1"/>
</dbReference>
<dbReference type="SMART" id="SM00385">
    <property type="entry name" value="CYCLIN"/>
    <property type="match status" value="1"/>
</dbReference>
<dbReference type="InterPro" id="IPR013763">
    <property type="entry name" value="Cyclin-like_dom"/>
</dbReference>
<evidence type="ECO:0000259" key="7">
    <source>
        <dbReference type="SMART" id="SM00385"/>
    </source>
</evidence>
<evidence type="ECO:0008006" key="11">
    <source>
        <dbReference type="Google" id="ProtNLM"/>
    </source>
</evidence>
<evidence type="ECO:0000259" key="8">
    <source>
        <dbReference type="SMART" id="SM01332"/>
    </source>
</evidence>
<organism evidence="9 10">
    <name type="scientific">Ilex paraguariensis</name>
    <name type="common">yerba mate</name>
    <dbReference type="NCBI Taxonomy" id="185542"/>
    <lineage>
        <taxon>Eukaryota</taxon>
        <taxon>Viridiplantae</taxon>
        <taxon>Streptophyta</taxon>
        <taxon>Embryophyta</taxon>
        <taxon>Tracheophyta</taxon>
        <taxon>Spermatophyta</taxon>
        <taxon>Magnoliopsida</taxon>
        <taxon>eudicotyledons</taxon>
        <taxon>Gunneridae</taxon>
        <taxon>Pentapetalae</taxon>
        <taxon>asterids</taxon>
        <taxon>campanulids</taxon>
        <taxon>Aquifoliales</taxon>
        <taxon>Aquifoliaceae</taxon>
        <taxon>Ilex</taxon>
    </lineage>
</organism>
<reference evidence="9 10" key="1">
    <citation type="submission" date="2024-02" db="EMBL/GenBank/DDBJ databases">
        <authorList>
            <person name="Vignale AGUSTIN F."/>
            <person name="Sosa J E."/>
            <person name="Modenutti C."/>
        </authorList>
    </citation>
    <scope>NUCLEOTIDE SEQUENCE [LARGE SCALE GENOMIC DNA]</scope>
</reference>
<dbReference type="InterPro" id="IPR006671">
    <property type="entry name" value="Cyclin_N"/>
</dbReference>
<evidence type="ECO:0000256" key="6">
    <source>
        <dbReference type="SAM" id="MobiDB-lite"/>
    </source>
</evidence>
<dbReference type="GO" id="GO:0051301">
    <property type="term" value="P:cell division"/>
    <property type="evidence" value="ECO:0007669"/>
    <property type="project" value="UniProtKB-KW"/>
</dbReference>
<dbReference type="FunFam" id="1.10.472.10:FF:000040">
    <property type="entry name" value="D6-type cyclin"/>
    <property type="match status" value="1"/>
</dbReference>
<evidence type="ECO:0000256" key="1">
    <source>
        <dbReference type="ARBA" id="ARBA00009065"/>
    </source>
</evidence>
<comment type="similarity">
    <text evidence="1">Belongs to the cyclin family. Cyclin D subfamily.</text>
</comment>
<keyword evidence="2" id="KW-0132">Cell division</keyword>
<evidence type="ECO:0000313" key="9">
    <source>
        <dbReference type="EMBL" id="CAK9161600.1"/>
    </source>
</evidence>
<dbReference type="CDD" id="cd20544">
    <property type="entry name" value="CYCLIN_AtCycD-like_rpt2"/>
    <property type="match status" value="1"/>
</dbReference>
<sequence length="316" mass="35931">MEFDLENPLPTSDDLHYDSFTSLFTVESDHMPSKNYTQNLKPTDLYISIRHETLSLILQISHNFDPFLAYLAISYLDRFLPTKSVTKEKPWILKLISVCCVSLALKMRKTEFSLTGIQQDGGFNFDSETIRRMESLILGALKWRMRSITPFSFISFFISLFKFKEPPLRQALKARAIEIIFKAQNEIKLLEFKPSILAASALLSASHELFPMQFLCFRKAISNCPHVNKDNLLSCYNVMQETAMDGYQSALGMVSSSSTPVNVLDLQSSSSSSSEKINPTETNATGSIRLERDLKRRKIDGLRGHNTFQLSQILQC</sequence>
<dbReference type="EMBL" id="CAUOFW020003713">
    <property type="protein sequence ID" value="CAK9161600.1"/>
    <property type="molecule type" value="Genomic_DNA"/>
</dbReference>
<dbReference type="SUPFAM" id="SSF47954">
    <property type="entry name" value="Cyclin-like"/>
    <property type="match status" value="2"/>
</dbReference>
<dbReference type="InterPro" id="IPR004367">
    <property type="entry name" value="Cyclin_C-dom"/>
</dbReference>
<evidence type="ECO:0000256" key="3">
    <source>
        <dbReference type="ARBA" id="ARBA00023127"/>
    </source>
</evidence>
<dbReference type="InterPro" id="IPR036915">
    <property type="entry name" value="Cyclin-like_sf"/>
</dbReference>
<dbReference type="Pfam" id="PF02984">
    <property type="entry name" value="Cyclin_C"/>
    <property type="match status" value="1"/>
</dbReference>
<keyword evidence="10" id="KW-1185">Reference proteome</keyword>
<keyword evidence="3 5" id="KW-0195">Cyclin</keyword>
<dbReference type="AlphaFoldDB" id="A0ABC8SWZ1"/>
<feature type="domain" description="Cyclin-like" evidence="7">
    <location>
        <begin position="55"/>
        <end position="139"/>
    </location>
</feature>
<keyword evidence="4" id="KW-0131">Cell cycle</keyword>
<dbReference type="SMART" id="SM01332">
    <property type="entry name" value="Cyclin_C"/>
    <property type="match status" value="1"/>
</dbReference>
<dbReference type="PANTHER" id="PTHR10177">
    <property type="entry name" value="CYCLINS"/>
    <property type="match status" value="1"/>
</dbReference>
<dbReference type="Proteomes" id="UP001642360">
    <property type="component" value="Unassembled WGS sequence"/>
</dbReference>
<gene>
    <name evidence="9" type="ORF">ILEXP_LOCUS30412</name>
</gene>
<feature type="domain" description="Cyclin C-terminal" evidence="8">
    <location>
        <begin position="148"/>
        <end position="275"/>
    </location>
</feature>
<dbReference type="InterPro" id="IPR039361">
    <property type="entry name" value="Cyclin"/>
</dbReference>
<protein>
    <recommendedName>
        <fullName evidence="11">B-like cyclin</fullName>
    </recommendedName>
</protein>